<keyword evidence="4" id="KW-0539">Nucleus</keyword>
<evidence type="ECO:0000256" key="6">
    <source>
        <dbReference type="ARBA" id="ARBA00048336"/>
    </source>
</evidence>
<dbReference type="Gene3D" id="3.40.50.1000">
    <property type="entry name" value="HAD superfamily/HAD-like"/>
    <property type="match status" value="1"/>
</dbReference>
<comment type="catalytic activity">
    <reaction evidence="6">
        <text>O-phospho-L-threonyl-[protein] + H2O = L-threonyl-[protein] + phosphate</text>
        <dbReference type="Rhea" id="RHEA:47004"/>
        <dbReference type="Rhea" id="RHEA-COMP:11060"/>
        <dbReference type="Rhea" id="RHEA-COMP:11605"/>
        <dbReference type="ChEBI" id="CHEBI:15377"/>
        <dbReference type="ChEBI" id="CHEBI:30013"/>
        <dbReference type="ChEBI" id="CHEBI:43474"/>
        <dbReference type="ChEBI" id="CHEBI:61977"/>
        <dbReference type="EC" id="3.1.3.16"/>
    </reaction>
</comment>
<feature type="domain" description="FCP1 homology" evidence="7">
    <location>
        <begin position="143"/>
        <end position="416"/>
    </location>
</feature>
<comment type="caution">
    <text evidence="8">The sequence shown here is derived from an EMBL/GenBank/DDBJ whole genome shotgun (WGS) entry which is preliminary data.</text>
</comment>
<dbReference type="InterPro" id="IPR023214">
    <property type="entry name" value="HAD_sf"/>
</dbReference>
<dbReference type="InterPro" id="IPR004274">
    <property type="entry name" value="FCP1_dom"/>
</dbReference>
<dbReference type="EMBL" id="CAJHUC010001654">
    <property type="protein sequence ID" value="CAD7701900.1"/>
    <property type="molecule type" value="Genomic_DNA"/>
</dbReference>
<sequence>MARDAYHSRLLFNENTCVPINLLVAGRNVYNSSVCERLSSCNLLVARRWHVKNFCPLVVLHILSQGTGPVFKMLPNTAQVSRCDMLEFERLHKSCLEERRGLLLSCMDEVAIVLAPLNAIDNNKNILIFWGYCIASSFSATLFDHGQLPLILDLDETVVMGHSTHTMKQKMASLEQEMEDIIKNHPEESCWLESKKSQHKWLEKHLGLLDGFRRFDTVQCDGKLHKAVVEEAIDVQDGCLVQRPVVRLPEQGLFFTQIKPGNKNTSMIICVRPGWGKLKTYLEDNKRRWRISVCTTAEREYALEVWRLLDSEATLLPIPDRVQRIVNMPKNGKKSLCAALHIEISQDGIPSTSKLSPMCIGVSGMPFSLALDDRPDAWQEQDRQNVCKVKRFAKLPWKAEEEEREMLRLTRLLRRAGGCVLGCQAASEGMAALMKSGITDANRMNEMVAVLNACPMVKDVVEGGARVQRRLSNCVEAFQGHKPRLYIKQRSGHALPLSAKAQNRKCMADGTYRVETSNGYVIIDRCKFPDPNSFVKPREN</sequence>
<dbReference type="OrthoDB" id="10249888at2759"/>
<dbReference type="PANTHER" id="PTHR23081:SF36">
    <property type="entry name" value="RNA POLYMERASE II SUBUNIT A C-TERMINAL DOMAIN PHOSPHATASE"/>
    <property type="match status" value="1"/>
</dbReference>
<reference evidence="8" key="1">
    <citation type="submission" date="2020-12" db="EMBL/GenBank/DDBJ databases">
        <authorList>
            <person name="Iha C."/>
        </authorList>
    </citation>
    <scope>NUCLEOTIDE SEQUENCE</scope>
</reference>
<dbReference type="InterPro" id="IPR036412">
    <property type="entry name" value="HAD-like_sf"/>
</dbReference>
<gene>
    <name evidence="8" type="ORF">OSTQU699_LOCUS7257</name>
</gene>
<name>A0A8S1J2X5_9CHLO</name>
<keyword evidence="3" id="KW-0378">Hydrolase</keyword>
<evidence type="ECO:0000259" key="7">
    <source>
        <dbReference type="PROSITE" id="PS50969"/>
    </source>
</evidence>
<proteinExistence type="predicted"/>
<dbReference type="InterPro" id="IPR039189">
    <property type="entry name" value="Fcp1"/>
</dbReference>
<dbReference type="GO" id="GO:0008420">
    <property type="term" value="F:RNA polymerase II CTD heptapeptide repeat phosphatase activity"/>
    <property type="evidence" value="ECO:0007669"/>
    <property type="project" value="InterPro"/>
</dbReference>
<dbReference type="AlphaFoldDB" id="A0A8S1J2X5"/>
<comment type="catalytic activity">
    <reaction evidence="5">
        <text>O-phospho-L-seryl-[protein] + H2O = L-seryl-[protein] + phosphate</text>
        <dbReference type="Rhea" id="RHEA:20629"/>
        <dbReference type="Rhea" id="RHEA-COMP:9863"/>
        <dbReference type="Rhea" id="RHEA-COMP:11604"/>
        <dbReference type="ChEBI" id="CHEBI:15377"/>
        <dbReference type="ChEBI" id="CHEBI:29999"/>
        <dbReference type="ChEBI" id="CHEBI:43474"/>
        <dbReference type="ChEBI" id="CHEBI:83421"/>
        <dbReference type="EC" id="3.1.3.16"/>
    </reaction>
</comment>
<evidence type="ECO:0000313" key="9">
    <source>
        <dbReference type="Proteomes" id="UP000708148"/>
    </source>
</evidence>
<evidence type="ECO:0000256" key="1">
    <source>
        <dbReference type="ARBA" id="ARBA00004123"/>
    </source>
</evidence>
<dbReference type="GO" id="GO:0005634">
    <property type="term" value="C:nucleus"/>
    <property type="evidence" value="ECO:0007669"/>
    <property type="project" value="UniProtKB-SubCell"/>
</dbReference>
<comment type="subcellular location">
    <subcellularLocation>
        <location evidence="1">Nucleus</location>
    </subcellularLocation>
</comment>
<evidence type="ECO:0000256" key="3">
    <source>
        <dbReference type="ARBA" id="ARBA00022801"/>
    </source>
</evidence>
<evidence type="ECO:0000313" key="8">
    <source>
        <dbReference type="EMBL" id="CAD7701900.1"/>
    </source>
</evidence>
<dbReference type="PROSITE" id="PS50969">
    <property type="entry name" value="FCP1"/>
    <property type="match status" value="1"/>
</dbReference>
<accession>A0A8S1J2X5</accession>
<dbReference type="PANTHER" id="PTHR23081">
    <property type="entry name" value="RNA POLYMERASE II CTD PHOSPHATASE"/>
    <property type="match status" value="1"/>
</dbReference>
<evidence type="ECO:0000256" key="5">
    <source>
        <dbReference type="ARBA" id="ARBA00047761"/>
    </source>
</evidence>
<keyword evidence="9" id="KW-1185">Reference proteome</keyword>
<dbReference type="SUPFAM" id="SSF56784">
    <property type="entry name" value="HAD-like"/>
    <property type="match status" value="1"/>
</dbReference>
<evidence type="ECO:0000256" key="2">
    <source>
        <dbReference type="ARBA" id="ARBA00013081"/>
    </source>
</evidence>
<evidence type="ECO:0000256" key="4">
    <source>
        <dbReference type="ARBA" id="ARBA00023242"/>
    </source>
</evidence>
<dbReference type="EC" id="3.1.3.16" evidence="2"/>
<dbReference type="Proteomes" id="UP000708148">
    <property type="component" value="Unassembled WGS sequence"/>
</dbReference>
<protein>
    <recommendedName>
        <fullName evidence="2">protein-serine/threonine phosphatase</fullName>
        <ecNumber evidence="2">3.1.3.16</ecNumber>
    </recommendedName>
</protein>
<organism evidence="8 9">
    <name type="scientific">Ostreobium quekettii</name>
    <dbReference type="NCBI Taxonomy" id="121088"/>
    <lineage>
        <taxon>Eukaryota</taxon>
        <taxon>Viridiplantae</taxon>
        <taxon>Chlorophyta</taxon>
        <taxon>core chlorophytes</taxon>
        <taxon>Ulvophyceae</taxon>
        <taxon>TCBD clade</taxon>
        <taxon>Bryopsidales</taxon>
        <taxon>Ostreobineae</taxon>
        <taxon>Ostreobiaceae</taxon>
        <taxon>Ostreobium</taxon>
    </lineage>
</organism>